<dbReference type="Proteomes" id="UP000547510">
    <property type="component" value="Unassembled WGS sequence"/>
</dbReference>
<dbReference type="AlphaFoldDB" id="A0A841CU22"/>
<dbReference type="InterPro" id="IPR025736">
    <property type="entry name" value="PucR_C-HTH_dom"/>
</dbReference>
<comment type="similarity">
    <text evidence="1">Belongs to the CdaR family.</text>
</comment>
<feature type="domain" description="RsbT co-antagonist protein RsbRD N-terminal" evidence="3">
    <location>
        <begin position="26"/>
        <end position="123"/>
    </location>
</feature>
<dbReference type="Pfam" id="PF14361">
    <property type="entry name" value="RsbRD_N"/>
    <property type="match status" value="1"/>
</dbReference>
<reference evidence="5 6" key="1">
    <citation type="submission" date="2020-08" db="EMBL/GenBank/DDBJ databases">
        <title>Genomic Encyclopedia of Type Strains, Phase III (KMG-III): the genomes of soil and plant-associated and newly described type strains.</title>
        <authorList>
            <person name="Whitman W."/>
        </authorList>
    </citation>
    <scope>NUCLEOTIDE SEQUENCE [LARGE SCALE GENOMIC DNA]</scope>
    <source>
        <strain evidence="5 6">CECT 8640</strain>
    </source>
</reference>
<evidence type="ECO:0000313" key="5">
    <source>
        <dbReference type="EMBL" id="MBB5959814.1"/>
    </source>
</evidence>
<evidence type="ECO:0000259" key="4">
    <source>
        <dbReference type="Pfam" id="PF17853"/>
    </source>
</evidence>
<dbReference type="PANTHER" id="PTHR33744:SF7">
    <property type="entry name" value="PUCR FAMILY TRANSCRIPTIONAL REGULATOR"/>
    <property type="match status" value="1"/>
</dbReference>
<dbReference type="InterPro" id="IPR041522">
    <property type="entry name" value="CdaR_GGDEF"/>
</dbReference>
<gene>
    <name evidence="5" type="ORF">FHS29_006435</name>
</gene>
<accession>A0A841CU22</accession>
<evidence type="ECO:0000313" key="6">
    <source>
        <dbReference type="Proteomes" id="UP000547510"/>
    </source>
</evidence>
<feature type="domain" description="CdaR GGDEF-like" evidence="4">
    <location>
        <begin position="165"/>
        <end position="281"/>
    </location>
</feature>
<sequence>MRGLFVALDRRAEANARNEVVVYGRELFEYGAVAADPRAEAAMLDYAVWFRRSTVSLASDERPLSEDDRAHIASIGTQRGAQGVSLASVRRAVVLHGTLMLHEIHDATGPNDLADLLGLTGWFGAQGVIGTGAYFEGFLEGQKRCLPVADRVALLTGMLLDDDVMARHVSCSLGLRLSDHYTVVVVRVPDPAGALPSRGDVVEHLFKQHQLPMSWARPSEFIALVPSSGLVPPWLPSASDDAAPAVVRDFAELLGGPCAVGCAGGRVRGLAEAVDLARQAAGVAPMRTTPRRMHGVADVFVELAVARLPRVDRWLREVARRLAAGPDLVSTLDSYYHNGFDRRRTAESLCIHPRTLDYRLHRARELTGIDPGSPRGVRILGTAVARTLADAWD</sequence>
<dbReference type="InterPro" id="IPR042070">
    <property type="entry name" value="PucR_C-HTH_sf"/>
</dbReference>
<dbReference type="Gene3D" id="1.10.10.2840">
    <property type="entry name" value="PucR C-terminal helix-turn-helix domain"/>
    <property type="match status" value="1"/>
</dbReference>
<dbReference type="Pfam" id="PF13556">
    <property type="entry name" value="HTH_30"/>
    <property type="match status" value="1"/>
</dbReference>
<dbReference type="Pfam" id="PF17853">
    <property type="entry name" value="GGDEF_2"/>
    <property type="match status" value="1"/>
</dbReference>
<evidence type="ECO:0000259" key="3">
    <source>
        <dbReference type="Pfam" id="PF14361"/>
    </source>
</evidence>
<dbReference type="RefSeq" id="WP_184697083.1">
    <property type="nucleotide sequence ID" value="NZ_JACHJN010000012.1"/>
</dbReference>
<evidence type="ECO:0000256" key="1">
    <source>
        <dbReference type="ARBA" id="ARBA00006754"/>
    </source>
</evidence>
<dbReference type="EMBL" id="JACHJN010000012">
    <property type="protein sequence ID" value="MBB5959814.1"/>
    <property type="molecule type" value="Genomic_DNA"/>
</dbReference>
<proteinExistence type="inferred from homology"/>
<comment type="caution">
    <text evidence="5">The sequence shown here is derived from an EMBL/GenBank/DDBJ whole genome shotgun (WGS) entry which is preliminary data.</text>
</comment>
<name>A0A841CU22_9PSEU</name>
<organism evidence="5 6">
    <name type="scientific">Saccharothrix tamanrassetensis</name>
    <dbReference type="NCBI Taxonomy" id="1051531"/>
    <lineage>
        <taxon>Bacteria</taxon>
        <taxon>Bacillati</taxon>
        <taxon>Actinomycetota</taxon>
        <taxon>Actinomycetes</taxon>
        <taxon>Pseudonocardiales</taxon>
        <taxon>Pseudonocardiaceae</taxon>
        <taxon>Saccharothrix</taxon>
    </lineage>
</organism>
<feature type="domain" description="PucR C-terminal helix-turn-helix" evidence="2">
    <location>
        <begin position="328"/>
        <end position="377"/>
    </location>
</feature>
<evidence type="ECO:0000259" key="2">
    <source>
        <dbReference type="Pfam" id="PF13556"/>
    </source>
</evidence>
<dbReference type="InterPro" id="IPR051448">
    <property type="entry name" value="CdaR-like_regulators"/>
</dbReference>
<keyword evidence="6" id="KW-1185">Reference proteome</keyword>
<dbReference type="PANTHER" id="PTHR33744">
    <property type="entry name" value="CARBOHYDRATE DIACID REGULATOR"/>
    <property type="match status" value="1"/>
</dbReference>
<evidence type="ECO:0008006" key="7">
    <source>
        <dbReference type="Google" id="ProtNLM"/>
    </source>
</evidence>
<dbReference type="InterPro" id="IPR025751">
    <property type="entry name" value="RsbRD_N_dom"/>
</dbReference>
<protein>
    <recommendedName>
        <fullName evidence="7">PucR family transcriptional regulator</fullName>
    </recommendedName>
</protein>